<dbReference type="InParanoid" id="A0A061F3V3"/>
<evidence type="ECO:0000313" key="2">
    <source>
        <dbReference type="Proteomes" id="UP000026915"/>
    </source>
</evidence>
<name>A0A061F3V3_THECC</name>
<keyword evidence="2" id="KW-1185">Reference proteome</keyword>
<dbReference type="AlphaFoldDB" id="A0A061F3V3"/>
<protein>
    <submittedName>
        <fullName evidence="1">Uncharacterized protein</fullName>
    </submittedName>
</protein>
<dbReference type="Proteomes" id="UP000026915">
    <property type="component" value="Chromosome 5"/>
</dbReference>
<accession>A0A061F3V3</accession>
<dbReference type="HOGENOM" id="CLU_2727332_0_0_1"/>
<dbReference type="Gramene" id="EOY11372">
    <property type="protein sequence ID" value="EOY11372"/>
    <property type="gene ID" value="TCM_026579"/>
</dbReference>
<gene>
    <name evidence="1" type="ORF">TCM_026579</name>
</gene>
<sequence length="72" mass="8642">MLLISMRNIIVKPNEKYAKDCLDFFFSIQTKDTRRKLHLLRSIRMKTQMPDKRRYSRTCILILEPKPKKASS</sequence>
<dbReference type="EMBL" id="CM001883">
    <property type="protein sequence ID" value="EOY11372.1"/>
    <property type="molecule type" value="Genomic_DNA"/>
</dbReference>
<organism evidence="1 2">
    <name type="scientific">Theobroma cacao</name>
    <name type="common">Cacao</name>
    <name type="synonym">Cocoa</name>
    <dbReference type="NCBI Taxonomy" id="3641"/>
    <lineage>
        <taxon>Eukaryota</taxon>
        <taxon>Viridiplantae</taxon>
        <taxon>Streptophyta</taxon>
        <taxon>Embryophyta</taxon>
        <taxon>Tracheophyta</taxon>
        <taxon>Spermatophyta</taxon>
        <taxon>Magnoliopsida</taxon>
        <taxon>eudicotyledons</taxon>
        <taxon>Gunneridae</taxon>
        <taxon>Pentapetalae</taxon>
        <taxon>rosids</taxon>
        <taxon>malvids</taxon>
        <taxon>Malvales</taxon>
        <taxon>Malvaceae</taxon>
        <taxon>Byttnerioideae</taxon>
        <taxon>Theobroma</taxon>
    </lineage>
</organism>
<evidence type="ECO:0000313" key="1">
    <source>
        <dbReference type="EMBL" id="EOY11372.1"/>
    </source>
</evidence>
<proteinExistence type="predicted"/>
<reference evidence="1 2" key="1">
    <citation type="journal article" date="2013" name="Genome Biol.">
        <title>The genome sequence of the most widely cultivated cacao type and its use to identify candidate genes regulating pod color.</title>
        <authorList>
            <person name="Motamayor J.C."/>
            <person name="Mockaitis K."/>
            <person name="Schmutz J."/>
            <person name="Haiminen N."/>
            <person name="Iii D.L."/>
            <person name="Cornejo O."/>
            <person name="Findley S.D."/>
            <person name="Zheng P."/>
            <person name="Utro F."/>
            <person name="Royaert S."/>
            <person name="Saski C."/>
            <person name="Jenkins J."/>
            <person name="Podicheti R."/>
            <person name="Zhao M."/>
            <person name="Scheffler B.E."/>
            <person name="Stack J.C."/>
            <person name="Feltus F.A."/>
            <person name="Mustiga G.M."/>
            <person name="Amores F."/>
            <person name="Phillips W."/>
            <person name="Marelli J.P."/>
            <person name="May G.D."/>
            <person name="Shapiro H."/>
            <person name="Ma J."/>
            <person name="Bustamante C.D."/>
            <person name="Schnell R.J."/>
            <person name="Main D."/>
            <person name="Gilbert D."/>
            <person name="Parida L."/>
            <person name="Kuhn D.N."/>
        </authorList>
    </citation>
    <scope>NUCLEOTIDE SEQUENCE [LARGE SCALE GENOMIC DNA]</scope>
    <source>
        <strain evidence="2">cv. Matina 1-6</strain>
    </source>
</reference>